<dbReference type="GO" id="GO:0044325">
    <property type="term" value="F:transmembrane transporter binding"/>
    <property type="evidence" value="ECO:0007669"/>
    <property type="project" value="TreeGrafter"/>
</dbReference>
<dbReference type="Ensembl" id="ENSCPVT00000006188.2">
    <property type="protein sequence ID" value="ENSCPVP00000005960.2"/>
    <property type="gene ID" value="ENSCPVG00000004398.2"/>
</dbReference>
<accession>A0A8C3MLH7</accession>
<dbReference type="PANTHER" id="PTHR43150">
    <property type="entry name" value="HYPERKINETIC, ISOFORM M"/>
    <property type="match status" value="1"/>
</dbReference>
<keyword evidence="7" id="KW-1185">Reference proteome</keyword>
<evidence type="ECO:0000256" key="4">
    <source>
        <dbReference type="SAM" id="MobiDB-lite"/>
    </source>
</evidence>
<dbReference type="InterPro" id="IPR005399">
    <property type="entry name" value="K_chnl_volt-dep_bsu_KCNAB-rel"/>
</dbReference>
<feature type="domain" description="NADP-dependent oxidoreductase" evidence="5">
    <location>
        <begin position="31"/>
        <end position="121"/>
    </location>
</feature>
<keyword evidence="3" id="KW-0560">Oxidoreductase</keyword>
<evidence type="ECO:0000313" key="7">
    <source>
        <dbReference type="Proteomes" id="UP000694382"/>
    </source>
</evidence>
<evidence type="ECO:0000259" key="5">
    <source>
        <dbReference type="Pfam" id="PF00248"/>
    </source>
</evidence>
<dbReference type="Proteomes" id="UP000694382">
    <property type="component" value="Unassembled WGS sequence"/>
</dbReference>
<dbReference type="GO" id="GO:1901379">
    <property type="term" value="P:regulation of potassium ion transmembrane transport"/>
    <property type="evidence" value="ECO:0007669"/>
    <property type="project" value="TreeGrafter"/>
</dbReference>
<sequence length="175" mass="18587">MQISGWFIGIFLGSPQDPRPLGAARLLPGAGRSSYVITARVHWGAPPDRGLSRKNLLEGLRGSLRRLQLDYVDVVFAGPRPGPAHNEGTDPTLRLLRLEELVRAMSDVIEQGLALYWGTAGGAPGDVMDTFAGGREAAEPGGARVPVGGASARATPLPAPRPRRCHLGPARPRPH</sequence>
<dbReference type="SUPFAM" id="SSF51430">
    <property type="entry name" value="NAD(P)-linked oxidoreductase"/>
    <property type="match status" value="1"/>
</dbReference>
<dbReference type="InterPro" id="IPR036812">
    <property type="entry name" value="NAD(P)_OxRdtase_dom_sf"/>
</dbReference>
<dbReference type="Gene3D" id="3.20.20.100">
    <property type="entry name" value="NADP-dependent oxidoreductase domain"/>
    <property type="match status" value="1"/>
</dbReference>
<dbReference type="Pfam" id="PF00248">
    <property type="entry name" value="Aldo_ket_red"/>
    <property type="match status" value="1"/>
</dbReference>
<comment type="similarity">
    <text evidence="1">Belongs to the shaker potassium channel beta subunit family.</text>
</comment>
<protein>
    <recommendedName>
        <fullName evidence="5">NADP-dependent oxidoreductase domain-containing protein</fullName>
    </recommendedName>
</protein>
<evidence type="ECO:0000256" key="2">
    <source>
        <dbReference type="ARBA" id="ARBA00022857"/>
    </source>
</evidence>
<reference evidence="6" key="1">
    <citation type="submission" date="2025-08" db="UniProtKB">
        <authorList>
            <consortium name="Ensembl"/>
        </authorList>
    </citation>
    <scope>IDENTIFICATION</scope>
</reference>
<name>A0A8C3MLH7_GEOPR</name>
<evidence type="ECO:0000313" key="6">
    <source>
        <dbReference type="Ensembl" id="ENSCPVP00000005960.2"/>
    </source>
</evidence>
<reference evidence="6" key="2">
    <citation type="submission" date="2025-09" db="UniProtKB">
        <authorList>
            <consortium name="Ensembl"/>
        </authorList>
    </citation>
    <scope>IDENTIFICATION</scope>
</reference>
<keyword evidence="2" id="KW-0521">NADP</keyword>
<dbReference type="GO" id="GO:0008076">
    <property type="term" value="C:voltage-gated potassium channel complex"/>
    <property type="evidence" value="ECO:0007669"/>
    <property type="project" value="TreeGrafter"/>
</dbReference>
<feature type="region of interest" description="Disordered" evidence="4">
    <location>
        <begin position="133"/>
        <end position="175"/>
    </location>
</feature>
<dbReference type="AlphaFoldDB" id="A0A8C3MLH7"/>
<feature type="compositionally biased region" description="Low complexity" evidence="4">
    <location>
        <begin position="133"/>
        <end position="156"/>
    </location>
</feature>
<accession>A0A8U8B1Y2</accession>
<feature type="compositionally biased region" description="Basic residues" evidence="4">
    <location>
        <begin position="161"/>
        <end position="175"/>
    </location>
</feature>
<dbReference type="InterPro" id="IPR023210">
    <property type="entry name" value="NADP_OxRdtase_dom"/>
</dbReference>
<dbReference type="PANTHER" id="PTHR43150:SF2">
    <property type="entry name" value="HYPERKINETIC, ISOFORM M"/>
    <property type="match status" value="1"/>
</dbReference>
<dbReference type="GO" id="GO:0015459">
    <property type="term" value="F:potassium channel regulator activity"/>
    <property type="evidence" value="ECO:0007669"/>
    <property type="project" value="TreeGrafter"/>
</dbReference>
<proteinExistence type="inferred from homology"/>
<organism evidence="6 7">
    <name type="scientific">Geospiza parvula</name>
    <name type="common">Small tree-finch</name>
    <name type="synonym">Camarhynchus parvulus</name>
    <dbReference type="NCBI Taxonomy" id="87175"/>
    <lineage>
        <taxon>Eukaryota</taxon>
        <taxon>Metazoa</taxon>
        <taxon>Chordata</taxon>
        <taxon>Craniata</taxon>
        <taxon>Vertebrata</taxon>
        <taxon>Euteleostomi</taxon>
        <taxon>Archelosauria</taxon>
        <taxon>Archosauria</taxon>
        <taxon>Dinosauria</taxon>
        <taxon>Saurischia</taxon>
        <taxon>Theropoda</taxon>
        <taxon>Coelurosauria</taxon>
        <taxon>Aves</taxon>
        <taxon>Neognathae</taxon>
        <taxon>Neoaves</taxon>
        <taxon>Telluraves</taxon>
        <taxon>Australaves</taxon>
        <taxon>Passeriformes</taxon>
        <taxon>Thraupidae</taxon>
        <taxon>Camarhynchus</taxon>
    </lineage>
</organism>
<evidence type="ECO:0000256" key="1">
    <source>
        <dbReference type="ARBA" id="ARBA00006515"/>
    </source>
</evidence>
<dbReference type="GO" id="GO:0016491">
    <property type="term" value="F:oxidoreductase activity"/>
    <property type="evidence" value="ECO:0007669"/>
    <property type="project" value="UniProtKB-KW"/>
</dbReference>
<evidence type="ECO:0000256" key="3">
    <source>
        <dbReference type="ARBA" id="ARBA00023002"/>
    </source>
</evidence>